<reference evidence="1 2" key="1">
    <citation type="submission" date="2019-07" db="EMBL/GenBank/DDBJ databases">
        <authorList>
            <person name="Huq M.A."/>
        </authorList>
    </citation>
    <scope>NUCLEOTIDE SEQUENCE [LARGE SCALE GENOMIC DNA]</scope>
    <source>
        <strain evidence="1 2">MAH-19</strain>
    </source>
</reference>
<sequence>MTTEDVTFFFDIKKESNQTTYLHNTQLQDEQRREHIVLFEDDLGIFIEALSMLLGRLSQDLKQG</sequence>
<evidence type="ECO:0000313" key="2">
    <source>
        <dbReference type="Proteomes" id="UP000318733"/>
    </source>
</evidence>
<keyword evidence="2" id="KW-1185">Reference proteome</keyword>
<proteinExistence type="predicted"/>
<accession>A0A556M4V2</accession>
<dbReference type="Proteomes" id="UP000318733">
    <property type="component" value="Unassembled WGS sequence"/>
</dbReference>
<organism evidence="1 2">
    <name type="scientific">Mucilaginibacter corticis</name>
    <dbReference type="NCBI Taxonomy" id="2597670"/>
    <lineage>
        <taxon>Bacteria</taxon>
        <taxon>Pseudomonadati</taxon>
        <taxon>Bacteroidota</taxon>
        <taxon>Sphingobacteriia</taxon>
        <taxon>Sphingobacteriales</taxon>
        <taxon>Sphingobacteriaceae</taxon>
        <taxon>Mucilaginibacter</taxon>
    </lineage>
</organism>
<evidence type="ECO:0008006" key="3">
    <source>
        <dbReference type="Google" id="ProtNLM"/>
    </source>
</evidence>
<gene>
    <name evidence="1" type="ORF">FO440_24195</name>
</gene>
<dbReference type="AlphaFoldDB" id="A0A556M4V2"/>
<protein>
    <recommendedName>
        <fullName evidence="3">DUF3276 family protein</fullName>
    </recommendedName>
</protein>
<dbReference type="Gene3D" id="3.10.450.700">
    <property type="match status" value="1"/>
</dbReference>
<dbReference type="EMBL" id="VLPK01000011">
    <property type="protein sequence ID" value="TSJ34898.1"/>
    <property type="molecule type" value="Genomic_DNA"/>
</dbReference>
<comment type="caution">
    <text evidence="1">The sequence shown here is derived from an EMBL/GenBank/DDBJ whole genome shotgun (WGS) entry which is preliminary data.</text>
</comment>
<evidence type="ECO:0000313" key="1">
    <source>
        <dbReference type="EMBL" id="TSJ34898.1"/>
    </source>
</evidence>
<name>A0A556M4V2_9SPHI</name>